<dbReference type="HOGENOM" id="CLU_1210879_0_0_1"/>
<dbReference type="EMBL" id="KB632424">
    <property type="protein sequence ID" value="ERL95345.1"/>
    <property type="molecule type" value="Genomic_DNA"/>
</dbReference>
<evidence type="ECO:0000313" key="3">
    <source>
        <dbReference type="EMBL" id="ENN76515.1"/>
    </source>
</evidence>
<sequence>MMETSVDPPVDQQRSTNIPPPPSETDHKDLPPMDKSLGAGVWGGILSMITGISGTLAAAKHFCPFNNTAQKFAHTTFLALSLISIAVSQLVVVIASTGLARDVNSVEFQEAMGKVEFHKMSMFQKVTGEISQNYRGILFNVALIIVSSVECIVAAIASYRSSRELCPCFRKNEDYYQDNLNMHRSQALVSSWLMEKHGASHAPQIYVVTGPPSSLGRGSNVSKKHAYST</sequence>
<dbReference type="OrthoDB" id="7733275at2759"/>
<dbReference type="STRING" id="77166.N6U4J4"/>
<feature type="transmembrane region" description="Helical" evidence="2">
    <location>
        <begin position="39"/>
        <end position="59"/>
    </location>
</feature>
<keyword evidence="2" id="KW-1133">Transmembrane helix</keyword>
<dbReference type="EMBL" id="KB740975">
    <property type="protein sequence ID" value="ENN76515.1"/>
    <property type="molecule type" value="Genomic_DNA"/>
</dbReference>
<keyword evidence="2" id="KW-0812">Transmembrane</keyword>
<dbReference type="Proteomes" id="UP000030742">
    <property type="component" value="Unassembled WGS sequence"/>
</dbReference>
<feature type="region of interest" description="Disordered" evidence="1">
    <location>
        <begin position="1"/>
        <end position="33"/>
    </location>
</feature>
<organism evidence="3">
    <name type="scientific">Dendroctonus ponderosae</name>
    <name type="common">Mountain pine beetle</name>
    <dbReference type="NCBI Taxonomy" id="77166"/>
    <lineage>
        <taxon>Eukaryota</taxon>
        <taxon>Metazoa</taxon>
        <taxon>Ecdysozoa</taxon>
        <taxon>Arthropoda</taxon>
        <taxon>Hexapoda</taxon>
        <taxon>Insecta</taxon>
        <taxon>Pterygota</taxon>
        <taxon>Neoptera</taxon>
        <taxon>Endopterygota</taxon>
        <taxon>Coleoptera</taxon>
        <taxon>Polyphaga</taxon>
        <taxon>Cucujiformia</taxon>
        <taxon>Curculionidae</taxon>
        <taxon>Scolytinae</taxon>
        <taxon>Dendroctonus</taxon>
    </lineage>
</organism>
<evidence type="ECO:0000256" key="2">
    <source>
        <dbReference type="SAM" id="Phobius"/>
    </source>
</evidence>
<keyword evidence="2" id="KW-0472">Membrane</keyword>
<reference evidence="3 5" key="1">
    <citation type="journal article" date="2013" name="Genome Biol.">
        <title>Draft genome of the mountain pine beetle, Dendroctonus ponderosae Hopkins, a major forest pest.</title>
        <authorList>
            <person name="Keeling C.I."/>
            <person name="Yuen M.M."/>
            <person name="Liao N.Y."/>
            <person name="Docking T.R."/>
            <person name="Chan S.K."/>
            <person name="Taylor G.A."/>
            <person name="Palmquist D.L."/>
            <person name="Jackman S.D."/>
            <person name="Nguyen A."/>
            <person name="Li M."/>
            <person name="Henderson H."/>
            <person name="Janes J.K."/>
            <person name="Zhao Y."/>
            <person name="Pandoh P."/>
            <person name="Moore R."/>
            <person name="Sperling F.A."/>
            <person name="Huber D.P."/>
            <person name="Birol I."/>
            <person name="Jones S.J."/>
            <person name="Bohlmann J."/>
        </authorList>
    </citation>
    <scope>NUCLEOTIDE SEQUENCE</scope>
</reference>
<feature type="transmembrane region" description="Helical" evidence="2">
    <location>
        <begin position="137"/>
        <end position="157"/>
    </location>
</feature>
<proteinExistence type="predicted"/>
<name>N6U4J4_DENPD</name>
<evidence type="ECO:0000313" key="5">
    <source>
        <dbReference type="Proteomes" id="UP000030742"/>
    </source>
</evidence>
<gene>
    <name evidence="4" type="ORF">D910_12610</name>
    <name evidence="3" type="ORF">YQE_06966</name>
</gene>
<feature type="non-terminal residue" evidence="3">
    <location>
        <position position="1"/>
    </location>
</feature>
<protein>
    <submittedName>
        <fullName evidence="3">Uncharacterized protein</fullName>
    </submittedName>
</protein>
<evidence type="ECO:0000313" key="4">
    <source>
        <dbReference type="EMBL" id="ERL95345.1"/>
    </source>
</evidence>
<evidence type="ECO:0000256" key="1">
    <source>
        <dbReference type="SAM" id="MobiDB-lite"/>
    </source>
</evidence>
<dbReference type="AlphaFoldDB" id="N6U4J4"/>
<feature type="transmembrane region" description="Helical" evidence="2">
    <location>
        <begin position="71"/>
        <end position="95"/>
    </location>
</feature>
<accession>N6U4J4</accession>